<gene>
    <name evidence="1" type="primary">Acey_s0247.g69</name>
    <name evidence="1" type="ORF">Y032_0247g69</name>
</gene>
<keyword evidence="2" id="KW-1185">Reference proteome</keyword>
<evidence type="ECO:0000313" key="2">
    <source>
        <dbReference type="Proteomes" id="UP000024635"/>
    </source>
</evidence>
<sequence>MVVLPLGDAGLISFYDMSNPFKDRAVSTEVFTTYVAKVLLPLFHRAVASPKFVLLVHNEAQVVDSEVREGGDHCQLDMSPVKERFLLRSSRRLGTSRWSCARFS</sequence>
<protein>
    <submittedName>
        <fullName evidence="1">Uncharacterized protein</fullName>
    </submittedName>
</protein>
<dbReference type="EMBL" id="JARK01001583">
    <property type="protein sequence ID" value="EYB88443.1"/>
    <property type="molecule type" value="Genomic_DNA"/>
</dbReference>
<comment type="caution">
    <text evidence="1">The sequence shown here is derived from an EMBL/GenBank/DDBJ whole genome shotgun (WGS) entry which is preliminary data.</text>
</comment>
<accession>A0A016SCM1</accession>
<reference evidence="2" key="1">
    <citation type="journal article" date="2015" name="Nat. Genet.">
        <title>The genome and transcriptome of the zoonotic hookworm Ancylostoma ceylanicum identify infection-specific gene families.</title>
        <authorList>
            <person name="Schwarz E.M."/>
            <person name="Hu Y."/>
            <person name="Antoshechkin I."/>
            <person name="Miller M.M."/>
            <person name="Sternberg P.W."/>
            <person name="Aroian R.V."/>
        </authorList>
    </citation>
    <scope>NUCLEOTIDE SEQUENCE</scope>
    <source>
        <strain evidence="2">HY135</strain>
    </source>
</reference>
<organism evidence="1 2">
    <name type="scientific">Ancylostoma ceylanicum</name>
    <dbReference type="NCBI Taxonomy" id="53326"/>
    <lineage>
        <taxon>Eukaryota</taxon>
        <taxon>Metazoa</taxon>
        <taxon>Ecdysozoa</taxon>
        <taxon>Nematoda</taxon>
        <taxon>Chromadorea</taxon>
        <taxon>Rhabditida</taxon>
        <taxon>Rhabditina</taxon>
        <taxon>Rhabditomorpha</taxon>
        <taxon>Strongyloidea</taxon>
        <taxon>Ancylostomatidae</taxon>
        <taxon>Ancylostomatinae</taxon>
        <taxon>Ancylostoma</taxon>
    </lineage>
</organism>
<proteinExistence type="predicted"/>
<name>A0A016SCM1_9BILA</name>
<evidence type="ECO:0000313" key="1">
    <source>
        <dbReference type="EMBL" id="EYB88443.1"/>
    </source>
</evidence>
<dbReference type="AlphaFoldDB" id="A0A016SCM1"/>
<dbReference type="Proteomes" id="UP000024635">
    <property type="component" value="Unassembled WGS sequence"/>
</dbReference>